<dbReference type="PANTHER" id="PTHR43790">
    <property type="entry name" value="CARBOHYDRATE TRANSPORT ATP-BINDING PROTEIN MG119-RELATED"/>
    <property type="match status" value="1"/>
</dbReference>
<dbReference type="GO" id="GO:0005886">
    <property type="term" value="C:plasma membrane"/>
    <property type="evidence" value="ECO:0007669"/>
    <property type="project" value="UniProtKB-SubCell"/>
</dbReference>
<dbReference type="PROSITE" id="PS00211">
    <property type="entry name" value="ABC_TRANSPORTER_1"/>
    <property type="match status" value="1"/>
</dbReference>
<keyword evidence="6" id="KW-0547">Nucleotide-binding</keyword>
<comment type="subcellular location">
    <subcellularLocation>
        <location evidence="1">Cell membrane</location>
        <topology evidence="1">Peripheral membrane protein</topology>
    </subcellularLocation>
</comment>
<dbReference type="CDD" id="cd03216">
    <property type="entry name" value="ABC_Carb_Monos_I"/>
    <property type="match status" value="1"/>
</dbReference>
<sequence>MAIDITAVPLIEAKGITKRFPGVLALDDAQFALHPGEVHALVGENGAGKSTMMKVLGGIYTPDTGSIFLDGKETCISGPLDAQNKGISIIHQELNLMPDLTVAENIFFGREPWTGTRFTLSPKKLLTETRELLDRIGLDLDPEVKVGQLTVANQQMVEIAKALSFDAKVLIMDEPTAALTQREVEALFRVMEDFVSPTTGIVYISHRMEEIKRVANTITVMRDGRWISTDPAEDLEIDNIIERMVGRQIVSNIRPAPIPEGRETVLEVHGLSTRHLLKDVSFDLKKGEILGFAGLVGAGRTEVARALIGADRSTAGDINVKGKKVTIKSPEDAVRHSIAYLSEDRKQFGLLLDKDLMINTALPSYRIWSRASIVDDSKAEEVAETYVKRLRVKTPSVHQLAKNLSGGNQQKVVLAKWLARDCEILIFDEPTRGIDVGAKDEIYDLLGELAAQGKSIIVISSEIPEILRLSQRIVVMWEGRVTGILTNEEATQNSIMTLATGQGTSTTKESA</sequence>
<dbReference type="InterPro" id="IPR017871">
    <property type="entry name" value="ABC_transporter-like_CS"/>
</dbReference>
<gene>
    <name evidence="11" type="ORF">EBQ10_06390</name>
    <name evidence="12" type="ORF">V3M73_08425</name>
</gene>
<keyword evidence="8" id="KW-1278">Translocase</keyword>
<dbReference type="InterPro" id="IPR050107">
    <property type="entry name" value="ABC_carbohydrate_import_ATPase"/>
</dbReference>
<keyword evidence="9" id="KW-0472">Membrane</keyword>
<keyword evidence="3" id="KW-1003">Cell membrane</keyword>
<name>A0A2S1KXH2_9ACTO</name>
<dbReference type="GO" id="GO:0005524">
    <property type="term" value="F:ATP binding"/>
    <property type="evidence" value="ECO:0007669"/>
    <property type="project" value="UniProtKB-KW"/>
</dbReference>
<dbReference type="Proteomes" id="UP001555100">
    <property type="component" value="Unassembled WGS sequence"/>
</dbReference>
<evidence type="ECO:0000256" key="4">
    <source>
        <dbReference type="ARBA" id="ARBA00022597"/>
    </source>
</evidence>
<evidence type="ECO:0000313" key="14">
    <source>
        <dbReference type="Proteomes" id="UP001555100"/>
    </source>
</evidence>
<feature type="domain" description="ABC transporter" evidence="10">
    <location>
        <begin position="11"/>
        <end position="248"/>
    </location>
</feature>
<dbReference type="RefSeq" id="WP_038101906.1">
    <property type="nucleotide sequence ID" value="NZ_CP007519.1"/>
</dbReference>
<evidence type="ECO:0000256" key="9">
    <source>
        <dbReference type="ARBA" id="ARBA00023136"/>
    </source>
</evidence>
<dbReference type="EMBL" id="CP033905">
    <property type="protein sequence ID" value="AZR06960.1"/>
    <property type="molecule type" value="Genomic_DNA"/>
</dbReference>
<dbReference type="GO" id="GO:0016887">
    <property type="term" value="F:ATP hydrolysis activity"/>
    <property type="evidence" value="ECO:0007669"/>
    <property type="project" value="InterPro"/>
</dbReference>
<evidence type="ECO:0000313" key="12">
    <source>
        <dbReference type="EMBL" id="MEW6955044.1"/>
    </source>
</evidence>
<dbReference type="SUPFAM" id="SSF52540">
    <property type="entry name" value="P-loop containing nucleoside triphosphate hydrolases"/>
    <property type="match status" value="2"/>
</dbReference>
<keyword evidence="14" id="KW-1185">Reference proteome</keyword>
<dbReference type="Gene3D" id="3.40.50.300">
    <property type="entry name" value="P-loop containing nucleotide triphosphate hydrolases"/>
    <property type="match status" value="2"/>
</dbReference>
<evidence type="ECO:0000256" key="5">
    <source>
        <dbReference type="ARBA" id="ARBA00022737"/>
    </source>
</evidence>
<dbReference type="SMART" id="SM00382">
    <property type="entry name" value="AAA"/>
    <property type="match status" value="2"/>
</dbReference>
<keyword evidence="2" id="KW-0813">Transport</keyword>
<evidence type="ECO:0000256" key="1">
    <source>
        <dbReference type="ARBA" id="ARBA00004202"/>
    </source>
</evidence>
<evidence type="ECO:0000256" key="3">
    <source>
        <dbReference type="ARBA" id="ARBA00022475"/>
    </source>
</evidence>
<protein>
    <submittedName>
        <fullName evidence="11">Sugar ABC transporter ATP-binding protein</fullName>
    </submittedName>
</protein>
<dbReference type="FunFam" id="3.40.50.300:FF:000127">
    <property type="entry name" value="Ribose import ATP-binding protein RbsA"/>
    <property type="match status" value="1"/>
</dbReference>
<evidence type="ECO:0000259" key="10">
    <source>
        <dbReference type="PROSITE" id="PS50893"/>
    </source>
</evidence>
<dbReference type="Proteomes" id="UP000275951">
    <property type="component" value="Chromosome"/>
</dbReference>
<feature type="domain" description="ABC transporter" evidence="10">
    <location>
        <begin position="253"/>
        <end position="503"/>
    </location>
</feature>
<dbReference type="CDD" id="cd03215">
    <property type="entry name" value="ABC_Carb_Monos_II"/>
    <property type="match status" value="1"/>
</dbReference>
<keyword evidence="5" id="KW-0677">Repeat</keyword>
<dbReference type="InterPro" id="IPR003439">
    <property type="entry name" value="ABC_transporter-like_ATP-bd"/>
</dbReference>
<dbReference type="AlphaFoldDB" id="A0A2S1KXH2"/>
<keyword evidence="4" id="KW-0762">Sugar transport</keyword>
<dbReference type="InterPro" id="IPR027417">
    <property type="entry name" value="P-loop_NTPase"/>
</dbReference>
<evidence type="ECO:0000256" key="7">
    <source>
        <dbReference type="ARBA" id="ARBA00022840"/>
    </source>
</evidence>
<organism evidence="11 13">
    <name type="scientific">Trueperella pyogenes</name>
    <dbReference type="NCBI Taxonomy" id="1661"/>
    <lineage>
        <taxon>Bacteria</taxon>
        <taxon>Bacillati</taxon>
        <taxon>Actinomycetota</taxon>
        <taxon>Actinomycetes</taxon>
        <taxon>Actinomycetales</taxon>
        <taxon>Actinomycetaceae</taxon>
        <taxon>Trueperella</taxon>
    </lineage>
</organism>
<dbReference type="EMBL" id="JBAGNM010000009">
    <property type="protein sequence ID" value="MEW6955044.1"/>
    <property type="molecule type" value="Genomic_DNA"/>
</dbReference>
<dbReference type="PANTHER" id="PTHR43790:SF3">
    <property type="entry name" value="D-ALLOSE IMPORT ATP-BINDING PROTEIN ALSA-RELATED"/>
    <property type="match status" value="1"/>
</dbReference>
<evidence type="ECO:0000256" key="8">
    <source>
        <dbReference type="ARBA" id="ARBA00022967"/>
    </source>
</evidence>
<dbReference type="STRING" id="1661.CQ11_06875"/>
<proteinExistence type="predicted"/>
<dbReference type="InterPro" id="IPR003593">
    <property type="entry name" value="AAA+_ATPase"/>
</dbReference>
<dbReference type="PROSITE" id="PS50893">
    <property type="entry name" value="ABC_TRANSPORTER_2"/>
    <property type="match status" value="2"/>
</dbReference>
<reference evidence="12 14" key="2">
    <citation type="submission" date="2024-01" db="EMBL/GenBank/DDBJ databases">
        <title>Genomic analysis and antimicrobial resistance profiles of Trueperella pyogenes isolated from domestic and wild animals.</title>
        <authorList>
            <person name="Magossi G."/>
            <person name="Gzyl K.E."/>
            <person name="Holman D.B."/>
            <person name="Amat S."/>
        </authorList>
    </citation>
    <scope>NUCLEOTIDE SEQUENCE [LARGE SCALE GENOMIC DNA]</scope>
    <source>
        <strain evidence="12 14">1494</strain>
    </source>
</reference>
<accession>A0A2S1KXH2</accession>
<keyword evidence="7 11" id="KW-0067">ATP-binding</keyword>
<dbReference type="Pfam" id="PF00005">
    <property type="entry name" value="ABC_tran"/>
    <property type="match status" value="2"/>
</dbReference>
<reference evidence="11 13" key="1">
    <citation type="submission" date="2018-11" db="EMBL/GenBank/DDBJ databases">
        <title>Multidrug-resistant genes are associated with an 42-kb island TGI1 carrying a complex class 1 integron in a Trueperella pyogenes.</title>
        <authorList>
            <person name="Dong W."/>
        </authorList>
    </citation>
    <scope>NUCLEOTIDE SEQUENCE [LARGE SCALE GENOMIC DNA]</scope>
    <source>
        <strain evidence="11 13">TP4</strain>
    </source>
</reference>
<evidence type="ECO:0000313" key="13">
    <source>
        <dbReference type="Proteomes" id="UP000275951"/>
    </source>
</evidence>
<evidence type="ECO:0000256" key="2">
    <source>
        <dbReference type="ARBA" id="ARBA00022448"/>
    </source>
</evidence>
<evidence type="ECO:0000313" key="11">
    <source>
        <dbReference type="EMBL" id="AZR06960.1"/>
    </source>
</evidence>
<evidence type="ECO:0000256" key="6">
    <source>
        <dbReference type="ARBA" id="ARBA00022741"/>
    </source>
</evidence>